<feature type="domain" description="B30.2/SPRY" evidence="1">
    <location>
        <begin position="1"/>
        <end position="138"/>
    </location>
</feature>
<reference evidence="2 3" key="1">
    <citation type="submission" date="2024-02" db="EMBL/GenBank/DDBJ databases">
        <authorList>
            <person name="Vignale AGUSTIN F."/>
            <person name="Sosa J E."/>
            <person name="Modenutti C."/>
        </authorList>
    </citation>
    <scope>NUCLEOTIDE SEQUENCE [LARGE SCALE GENOMIC DNA]</scope>
</reference>
<evidence type="ECO:0000259" key="1">
    <source>
        <dbReference type="PROSITE" id="PS50188"/>
    </source>
</evidence>
<accession>A0ABC8QY22</accession>
<dbReference type="Pfam" id="PF00622">
    <property type="entry name" value="SPRY"/>
    <property type="match status" value="1"/>
</dbReference>
<dbReference type="CDD" id="cd12885">
    <property type="entry name" value="SPRY_RanBP_like"/>
    <property type="match status" value="1"/>
</dbReference>
<dbReference type="PANTHER" id="PTHR12864">
    <property type="entry name" value="RAN BINDING PROTEIN 9-RELATED"/>
    <property type="match status" value="1"/>
</dbReference>
<dbReference type="InterPro" id="IPR013320">
    <property type="entry name" value="ConA-like_dom_sf"/>
</dbReference>
<dbReference type="PROSITE" id="PS50188">
    <property type="entry name" value="B302_SPRY"/>
    <property type="match status" value="1"/>
</dbReference>
<protein>
    <recommendedName>
        <fullName evidence="1">B30.2/SPRY domain-containing protein</fullName>
    </recommendedName>
</protein>
<dbReference type="InterPro" id="IPR001870">
    <property type="entry name" value="B30.2/SPRY"/>
</dbReference>
<comment type="caution">
    <text evidence="2">The sequence shown here is derived from an EMBL/GenBank/DDBJ whole genome shotgun (WGS) entry which is preliminary data.</text>
</comment>
<gene>
    <name evidence="2" type="ORF">ILEXP_LOCUS4144</name>
</gene>
<dbReference type="AlphaFoldDB" id="A0ABC8QY22"/>
<dbReference type="SMART" id="SM00449">
    <property type="entry name" value="SPRY"/>
    <property type="match status" value="1"/>
</dbReference>
<dbReference type="InterPro" id="IPR050618">
    <property type="entry name" value="Ubq-SigPath_Reg"/>
</dbReference>
<dbReference type="Proteomes" id="UP001642360">
    <property type="component" value="Unassembled WGS sequence"/>
</dbReference>
<dbReference type="InterPro" id="IPR044736">
    <property type="entry name" value="Gid1/RanBPM/SPLA_SPRY"/>
</dbReference>
<dbReference type="InterPro" id="IPR043136">
    <property type="entry name" value="B30.2/SPRY_sf"/>
</dbReference>
<organism evidence="2 3">
    <name type="scientific">Ilex paraguariensis</name>
    <name type="common">yerba mate</name>
    <dbReference type="NCBI Taxonomy" id="185542"/>
    <lineage>
        <taxon>Eukaryota</taxon>
        <taxon>Viridiplantae</taxon>
        <taxon>Streptophyta</taxon>
        <taxon>Embryophyta</taxon>
        <taxon>Tracheophyta</taxon>
        <taxon>Spermatophyta</taxon>
        <taxon>Magnoliopsida</taxon>
        <taxon>eudicotyledons</taxon>
        <taxon>Gunneridae</taxon>
        <taxon>Pentapetalae</taxon>
        <taxon>asterids</taxon>
        <taxon>campanulids</taxon>
        <taxon>Aquifoliales</taxon>
        <taxon>Aquifoliaceae</taxon>
        <taxon>Ilex</taxon>
    </lineage>
</organism>
<evidence type="ECO:0000313" key="3">
    <source>
        <dbReference type="Proteomes" id="UP001642360"/>
    </source>
</evidence>
<evidence type="ECO:0000313" key="2">
    <source>
        <dbReference type="EMBL" id="CAK9137126.1"/>
    </source>
</evidence>
<proteinExistence type="predicted"/>
<sequence>MVNGQWNSDVWVELLKMLYWWRFSLGGVLRDRRYMVKGQWWWVGAPRDGWEANSYGYHGDDGLLYRGQGKGEAFGPTYTADDTVGGGINYASQELFFTKNGAVVGTVYKDVKGPLFPTIAVHSQNEEYVAPPSFVTPSYMYIFEFLSFIIQANLEVVGSRLGARR</sequence>
<keyword evidence="3" id="KW-1185">Reference proteome</keyword>
<dbReference type="EMBL" id="CAUOFW020000803">
    <property type="protein sequence ID" value="CAK9137126.1"/>
    <property type="molecule type" value="Genomic_DNA"/>
</dbReference>
<dbReference type="Gene3D" id="2.60.120.920">
    <property type="match status" value="1"/>
</dbReference>
<dbReference type="InterPro" id="IPR003877">
    <property type="entry name" value="SPRY_dom"/>
</dbReference>
<name>A0ABC8QY22_9AQUA</name>
<dbReference type="SUPFAM" id="SSF49899">
    <property type="entry name" value="Concanavalin A-like lectins/glucanases"/>
    <property type="match status" value="1"/>
</dbReference>